<comment type="caution">
    <text evidence="4">The sequence shown here is derived from an EMBL/GenBank/DDBJ whole genome shotgun (WGS) entry which is preliminary data.</text>
</comment>
<dbReference type="GO" id="GO:0006508">
    <property type="term" value="P:proteolysis"/>
    <property type="evidence" value="ECO:0007669"/>
    <property type="project" value="UniProtKB-KW"/>
</dbReference>
<feature type="chain" id="PRO_5031114774" evidence="2">
    <location>
        <begin position="27"/>
        <end position="503"/>
    </location>
</feature>
<evidence type="ECO:0000256" key="1">
    <source>
        <dbReference type="ARBA" id="ARBA00022801"/>
    </source>
</evidence>
<dbReference type="InterPro" id="IPR001969">
    <property type="entry name" value="Aspartic_peptidase_AS"/>
</dbReference>
<name>A0A7W9X339_9BURK</name>
<dbReference type="PROSITE" id="PS00141">
    <property type="entry name" value="ASP_PROTEASE"/>
    <property type="match status" value="1"/>
</dbReference>
<dbReference type="SMART" id="SM00671">
    <property type="entry name" value="SEL1"/>
    <property type="match status" value="1"/>
</dbReference>
<evidence type="ECO:0000313" key="5">
    <source>
        <dbReference type="Proteomes" id="UP000540787"/>
    </source>
</evidence>
<dbReference type="Pfam" id="PF13975">
    <property type="entry name" value="gag-asp_proteas"/>
    <property type="match status" value="1"/>
</dbReference>
<dbReference type="SUPFAM" id="SSF81901">
    <property type="entry name" value="HCP-like"/>
    <property type="match status" value="1"/>
</dbReference>
<evidence type="ECO:0000256" key="2">
    <source>
        <dbReference type="SAM" id="SignalP"/>
    </source>
</evidence>
<feature type="signal peptide" evidence="2">
    <location>
        <begin position="1"/>
        <end position="26"/>
    </location>
</feature>
<dbReference type="AlphaFoldDB" id="A0A7W9X339"/>
<dbReference type="CDD" id="cd05483">
    <property type="entry name" value="retropepsin_like_bacteria"/>
    <property type="match status" value="2"/>
</dbReference>
<evidence type="ECO:0000313" key="4">
    <source>
        <dbReference type="EMBL" id="MBB6135622.1"/>
    </source>
</evidence>
<sequence length="503" mass="54263">MSPLICHLRLLLLPLAVLTAAPAAHAWQNTPARCQLSLLTTLPIRYTGPSLSLTLEGRIDGSPADMLIDTGAAGSMLTRTATERRGLPLHSSDALAIGVGGVSRIYTTRIKEFKAGPASITNSRVNVLSDFGTAPSFDAILGAPFLLQSDLEISLATKEIKFFRPSNCDNAVLSYWDHDAVQIPFKWRSAGRDNPQFKVLLNGKEATAIIDSGTSTTVITHRAAEKAGLKMNAPGVEQAFATAGAGLKRIARWNATLGTLQIGRETIENADVGVIAADVILGADFLRSHRVLFAMSQKKLYISYVGGDALGQWRRIEPWLQQEADAGNGDAQMMVASMHGRGNGVPLDKVQAHAWVDKAAAGGHPRANLMVGARLVKEGRYAEAAVRIRQALDRLPADRSGALLLYTARMHNGDTALARRELEATFSHDTDEWPGPLADFYLGKIDEDKLMQLTVAAPDPSVQRFCQVSFAIAEGYLFAGDINREKLAREKEAVCHPAPTSTP</sequence>
<dbReference type="Gene3D" id="1.25.40.10">
    <property type="entry name" value="Tetratricopeptide repeat domain"/>
    <property type="match status" value="1"/>
</dbReference>
<gene>
    <name evidence="4" type="ORF">HD842_003789</name>
</gene>
<dbReference type="Pfam" id="PF13650">
    <property type="entry name" value="Asp_protease_2"/>
    <property type="match status" value="1"/>
</dbReference>
<dbReference type="InterPro" id="IPR006597">
    <property type="entry name" value="Sel1-like"/>
</dbReference>
<protein>
    <submittedName>
        <fullName evidence="4">Putative aspartyl protease</fullName>
    </submittedName>
</protein>
<dbReference type="PROSITE" id="PS50175">
    <property type="entry name" value="ASP_PROT_RETROV"/>
    <property type="match status" value="1"/>
</dbReference>
<organism evidence="4 5">
    <name type="scientific">Massilia aurea</name>
    <dbReference type="NCBI Taxonomy" id="373040"/>
    <lineage>
        <taxon>Bacteria</taxon>
        <taxon>Pseudomonadati</taxon>
        <taxon>Pseudomonadota</taxon>
        <taxon>Betaproteobacteria</taxon>
        <taxon>Burkholderiales</taxon>
        <taxon>Oxalobacteraceae</taxon>
        <taxon>Telluria group</taxon>
        <taxon>Massilia</taxon>
    </lineage>
</organism>
<keyword evidence="2" id="KW-0732">Signal</keyword>
<keyword evidence="5" id="KW-1185">Reference proteome</keyword>
<reference evidence="4 5" key="1">
    <citation type="submission" date="2020-08" db="EMBL/GenBank/DDBJ databases">
        <title>The Agave Microbiome: Exploring the role of microbial communities in plant adaptations to desert environments.</title>
        <authorList>
            <person name="Partida-Martinez L.P."/>
        </authorList>
    </citation>
    <scope>NUCLEOTIDE SEQUENCE [LARGE SCALE GENOMIC DNA]</scope>
    <source>
        <strain evidence="4 5">AT3.2</strain>
    </source>
</reference>
<dbReference type="SUPFAM" id="SSF50630">
    <property type="entry name" value="Acid proteases"/>
    <property type="match status" value="2"/>
</dbReference>
<dbReference type="GO" id="GO:0004190">
    <property type="term" value="F:aspartic-type endopeptidase activity"/>
    <property type="evidence" value="ECO:0007669"/>
    <property type="project" value="InterPro"/>
</dbReference>
<dbReference type="RefSeq" id="WP_183556283.1">
    <property type="nucleotide sequence ID" value="NZ_JACHBX010000004.1"/>
</dbReference>
<dbReference type="InterPro" id="IPR021109">
    <property type="entry name" value="Peptidase_aspartic_dom_sf"/>
</dbReference>
<dbReference type="EMBL" id="JACHBX010000004">
    <property type="protein sequence ID" value="MBB6135622.1"/>
    <property type="molecule type" value="Genomic_DNA"/>
</dbReference>
<dbReference type="InterPro" id="IPR001995">
    <property type="entry name" value="Peptidase_A2_cat"/>
</dbReference>
<dbReference type="InterPro" id="IPR011990">
    <property type="entry name" value="TPR-like_helical_dom_sf"/>
</dbReference>
<accession>A0A7W9X339</accession>
<dbReference type="InterPro" id="IPR034122">
    <property type="entry name" value="Retropepsin-like_bacterial"/>
</dbReference>
<proteinExistence type="predicted"/>
<dbReference type="Gene3D" id="2.40.70.10">
    <property type="entry name" value="Acid Proteases"/>
    <property type="match status" value="2"/>
</dbReference>
<keyword evidence="1" id="KW-0378">Hydrolase</keyword>
<evidence type="ECO:0000259" key="3">
    <source>
        <dbReference type="PROSITE" id="PS50175"/>
    </source>
</evidence>
<feature type="domain" description="Peptidase A2" evidence="3">
    <location>
        <begin position="64"/>
        <end position="104"/>
    </location>
</feature>
<keyword evidence="4" id="KW-0645">Protease</keyword>
<dbReference type="Proteomes" id="UP000540787">
    <property type="component" value="Unassembled WGS sequence"/>
</dbReference>